<dbReference type="EMBL" id="JAIWYP010000013">
    <property type="protein sequence ID" value="KAH3720172.1"/>
    <property type="molecule type" value="Genomic_DNA"/>
</dbReference>
<reference evidence="1" key="1">
    <citation type="journal article" date="2019" name="bioRxiv">
        <title>The Genome of the Zebra Mussel, Dreissena polymorpha: A Resource for Invasive Species Research.</title>
        <authorList>
            <person name="McCartney M.A."/>
            <person name="Auch B."/>
            <person name="Kono T."/>
            <person name="Mallez S."/>
            <person name="Zhang Y."/>
            <person name="Obille A."/>
            <person name="Becker A."/>
            <person name="Abrahante J.E."/>
            <person name="Garbe J."/>
            <person name="Badalamenti J.P."/>
            <person name="Herman A."/>
            <person name="Mangelson H."/>
            <person name="Liachko I."/>
            <person name="Sullivan S."/>
            <person name="Sone E.D."/>
            <person name="Koren S."/>
            <person name="Silverstein K.A.T."/>
            <person name="Beckman K.B."/>
            <person name="Gohl D.M."/>
        </authorList>
    </citation>
    <scope>NUCLEOTIDE SEQUENCE</scope>
    <source>
        <strain evidence="1">Duluth1</strain>
        <tissue evidence="1">Whole animal</tissue>
    </source>
</reference>
<dbReference type="Proteomes" id="UP000828390">
    <property type="component" value="Unassembled WGS sequence"/>
</dbReference>
<feature type="non-terminal residue" evidence="1">
    <location>
        <position position="1"/>
    </location>
</feature>
<keyword evidence="2" id="KW-1185">Reference proteome</keyword>
<proteinExistence type="predicted"/>
<sequence length="74" mass="8414">MADTPLFKSEAQIITALSLRTENRRLEEHCRNLVSRRDHLLAVNARLTLPLSLTQPATQVLTSIYKNTIKVTIQ</sequence>
<comment type="caution">
    <text evidence="1">The sequence shown here is derived from an EMBL/GenBank/DDBJ whole genome shotgun (WGS) entry which is preliminary data.</text>
</comment>
<reference evidence="1" key="2">
    <citation type="submission" date="2020-11" db="EMBL/GenBank/DDBJ databases">
        <authorList>
            <person name="McCartney M.A."/>
            <person name="Auch B."/>
            <person name="Kono T."/>
            <person name="Mallez S."/>
            <person name="Becker A."/>
            <person name="Gohl D.M."/>
            <person name="Silverstein K.A.T."/>
            <person name="Koren S."/>
            <person name="Bechman K.B."/>
            <person name="Herman A."/>
            <person name="Abrahante J.E."/>
            <person name="Garbe J."/>
        </authorList>
    </citation>
    <scope>NUCLEOTIDE SEQUENCE</scope>
    <source>
        <strain evidence="1">Duluth1</strain>
        <tissue evidence="1">Whole animal</tissue>
    </source>
</reference>
<evidence type="ECO:0000313" key="2">
    <source>
        <dbReference type="Proteomes" id="UP000828390"/>
    </source>
</evidence>
<gene>
    <name evidence="1" type="ORF">DPMN_063066</name>
</gene>
<evidence type="ECO:0000313" key="1">
    <source>
        <dbReference type="EMBL" id="KAH3720172.1"/>
    </source>
</evidence>
<name>A0A9D4CAK6_DREPO</name>
<accession>A0A9D4CAK6</accession>
<protein>
    <submittedName>
        <fullName evidence="1">Uncharacterized protein</fullName>
    </submittedName>
</protein>
<organism evidence="1 2">
    <name type="scientific">Dreissena polymorpha</name>
    <name type="common">Zebra mussel</name>
    <name type="synonym">Mytilus polymorpha</name>
    <dbReference type="NCBI Taxonomy" id="45954"/>
    <lineage>
        <taxon>Eukaryota</taxon>
        <taxon>Metazoa</taxon>
        <taxon>Spiralia</taxon>
        <taxon>Lophotrochozoa</taxon>
        <taxon>Mollusca</taxon>
        <taxon>Bivalvia</taxon>
        <taxon>Autobranchia</taxon>
        <taxon>Heteroconchia</taxon>
        <taxon>Euheterodonta</taxon>
        <taxon>Imparidentia</taxon>
        <taxon>Neoheterodontei</taxon>
        <taxon>Myida</taxon>
        <taxon>Dreissenoidea</taxon>
        <taxon>Dreissenidae</taxon>
        <taxon>Dreissena</taxon>
    </lineage>
</organism>
<dbReference type="AlphaFoldDB" id="A0A9D4CAK6"/>